<dbReference type="InterPro" id="IPR005500">
    <property type="entry name" value="DUF309"/>
</dbReference>
<gene>
    <name evidence="1" type="ORF">E6W99_00595</name>
</gene>
<dbReference type="OrthoDB" id="165483at2"/>
<proteinExistence type="predicted"/>
<organism evidence="1 2">
    <name type="scientific">Metabacillus sediminilitoris</name>
    <dbReference type="NCBI Taxonomy" id="2567941"/>
    <lineage>
        <taxon>Bacteria</taxon>
        <taxon>Bacillati</taxon>
        <taxon>Bacillota</taxon>
        <taxon>Bacilli</taxon>
        <taxon>Bacillales</taxon>
        <taxon>Bacillaceae</taxon>
        <taxon>Metabacillus</taxon>
    </lineage>
</organism>
<name>A0A4S4C6I2_9BACI</name>
<sequence length="176" mass="21495">MYDRAYIDYLIYFHCDRDYFECHEVLEEHWKSDPPKQRKKYWVGLIQVAVGLYHQRRRNFAGALRMMTNAIELLENDQQAVRNLGLQSELLLKQLEKRKKEIENNQDYYSFDLPICDEKLLAYCQQLCLDSKVLWGQTSDLSNEYLIHKHMKRNRTDVIEERRQQLERRKNQRKSY</sequence>
<protein>
    <submittedName>
        <fullName evidence="1">DUF309 domain-containing protein</fullName>
    </submittedName>
</protein>
<evidence type="ECO:0000313" key="1">
    <source>
        <dbReference type="EMBL" id="THF83204.1"/>
    </source>
</evidence>
<dbReference type="PANTHER" id="PTHR34796:SF1">
    <property type="entry name" value="EXPRESSED PROTEIN"/>
    <property type="match status" value="1"/>
</dbReference>
<dbReference type="Gene3D" id="1.10.3450.10">
    <property type="entry name" value="TTHA0068-like"/>
    <property type="match status" value="1"/>
</dbReference>
<dbReference type="PANTHER" id="PTHR34796">
    <property type="entry name" value="EXPRESSED PROTEIN"/>
    <property type="match status" value="1"/>
</dbReference>
<accession>A0A4S4C6I2</accession>
<dbReference type="Pfam" id="PF03745">
    <property type="entry name" value="DUF309"/>
    <property type="match status" value="1"/>
</dbReference>
<dbReference type="EMBL" id="SSNT01000001">
    <property type="protein sequence ID" value="THF83204.1"/>
    <property type="molecule type" value="Genomic_DNA"/>
</dbReference>
<comment type="caution">
    <text evidence="1">The sequence shown here is derived from an EMBL/GenBank/DDBJ whole genome shotgun (WGS) entry which is preliminary data.</text>
</comment>
<dbReference type="SUPFAM" id="SSF140663">
    <property type="entry name" value="TTHA0068-like"/>
    <property type="match status" value="1"/>
</dbReference>
<evidence type="ECO:0000313" key="2">
    <source>
        <dbReference type="Proteomes" id="UP000310334"/>
    </source>
</evidence>
<dbReference type="AlphaFoldDB" id="A0A4S4C6I2"/>
<keyword evidence="2" id="KW-1185">Reference proteome</keyword>
<dbReference type="RefSeq" id="WP_136351460.1">
    <property type="nucleotide sequence ID" value="NZ_CP046266.1"/>
</dbReference>
<dbReference type="Proteomes" id="UP000310334">
    <property type="component" value="Unassembled WGS sequence"/>
</dbReference>
<reference evidence="1 2" key="1">
    <citation type="submission" date="2019-04" db="EMBL/GenBank/DDBJ databases">
        <title>Bacillus sediminilitoris sp. nov., isolated from a tidal flat sediment on the East China Sea.</title>
        <authorList>
            <person name="Wei Y."/>
            <person name="Mao H."/>
            <person name="Fang J."/>
        </authorList>
    </citation>
    <scope>NUCLEOTIDE SEQUENCE [LARGE SCALE GENOMIC DNA]</scope>
    <source>
        <strain evidence="1 2">DSL-17</strain>
    </source>
</reference>
<dbReference type="InterPro" id="IPR023203">
    <property type="entry name" value="TTHA0068_sf"/>
</dbReference>